<evidence type="ECO:0000256" key="1">
    <source>
        <dbReference type="ARBA" id="ARBA00022531"/>
    </source>
</evidence>
<proteinExistence type="predicted"/>
<name>A0ABX8B187_9BACT</name>
<keyword evidence="3" id="KW-0149">Chlorophyll biosynthesis</keyword>
<evidence type="ECO:0000259" key="4">
    <source>
        <dbReference type="Pfam" id="PF00148"/>
    </source>
</evidence>
<keyword evidence="2" id="KW-0560">Oxidoreductase</keyword>
<evidence type="ECO:0000313" key="6">
    <source>
        <dbReference type="Proteomes" id="UP000677668"/>
    </source>
</evidence>
<reference evidence="5 6" key="1">
    <citation type="submission" date="2021-03" db="EMBL/GenBank/DDBJ databases">
        <title>Genomic and phenotypic characterization of Chloracidobacterium isolates provides evidence for multiple species.</title>
        <authorList>
            <person name="Saini M.K."/>
            <person name="Costas A.M.G."/>
            <person name="Tank M."/>
            <person name="Bryant D.A."/>
        </authorList>
    </citation>
    <scope>NUCLEOTIDE SEQUENCE [LARGE SCALE GENOMIC DNA]</scope>
    <source>
        <strain evidence="5 6">N</strain>
    </source>
</reference>
<dbReference type="Proteomes" id="UP000677668">
    <property type="component" value="Chromosome 1"/>
</dbReference>
<keyword evidence="1" id="KW-0602">Photosynthesis</keyword>
<evidence type="ECO:0000256" key="3">
    <source>
        <dbReference type="ARBA" id="ARBA00023171"/>
    </source>
</evidence>
<dbReference type="RefSeq" id="WP_211421656.1">
    <property type="nucleotide sequence ID" value="NZ_CP072642.1"/>
</dbReference>
<dbReference type="Pfam" id="PF00148">
    <property type="entry name" value="Oxidored_nitro"/>
    <property type="match status" value="1"/>
</dbReference>
<dbReference type="Gene3D" id="3.40.50.1980">
    <property type="entry name" value="Nitrogenase molybdenum iron protein domain"/>
    <property type="match status" value="3"/>
</dbReference>
<keyword evidence="6" id="KW-1185">Reference proteome</keyword>
<evidence type="ECO:0000313" key="5">
    <source>
        <dbReference type="EMBL" id="QUV93261.1"/>
    </source>
</evidence>
<dbReference type="EMBL" id="CP072642">
    <property type="protein sequence ID" value="QUV93261.1"/>
    <property type="molecule type" value="Genomic_DNA"/>
</dbReference>
<protein>
    <submittedName>
        <fullName evidence="5">Chlorophyllide a reductase subunit Y</fullName>
    </submittedName>
</protein>
<feature type="domain" description="Nitrogenase/oxidoreductase component 1" evidence="4">
    <location>
        <begin position="22"/>
        <end position="412"/>
    </location>
</feature>
<dbReference type="InterPro" id="IPR050293">
    <property type="entry name" value="LIPOR_BchN/ChlN"/>
</dbReference>
<dbReference type="SUPFAM" id="SSF53807">
    <property type="entry name" value="Helical backbone' metal receptor"/>
    <property type="match status" value="1"/>
</dbReference>
<gene>
    <name evidence="5" type="ORF">J8C05_07725</name>
</gene>
<dbReference type="PANTHER" id="PTHR39429">
    <property type="entry name" value="LIGHT-INDEPENDENT PROTOCHLOROPHYLLIDE REDUCTASE SUBUNIT N"/>
    <property type="match status" value="1"/>
</dbReference>
<dbReference type="PANTHER" id="PTHR39429:SF3">
    <property type="entry name" value="LIGHT-INDEPENDENT PROTOCHLOROPHYLLIDE REDUCTASE SUBUNIT N"/>
    <property type="match status" value="1"/>
</dbReference>
<dbReference type="InterPro" id="IPR000510">
    <property type="entry name" value="Nase/OxRdtase_comp1"/>
</dbReference>
<accession>A0ABX8B187</accession>
<organism evidence="5 6">
    <name type="scientific">Chloracidobacterium sp. N</name>
    <dbReference type="NCBI Taxonomy" id="2821540"/>
    <lineage>
        <taxon>Bacteria</taxon>
        <taxon>Pseudomonadati</taxon>
        <taxon>Acidobacteriota</taxon>
        <taxon>Terriglobia</taxon>
        <taxon>Terriglobales</taxon>
        <taxon>Acidobacteriaceae</taxon>
        <taxon>Chloracidobacterium</taxon>
        <taxon>Chloracidobacterium aggregatum</taxon>
    </lineage>
</organism>
<evidence type="ECO:0000256" key="2">
    <source>
        <dbReference type="ARBA" id="ARBA00023002"/>
    </source>
</evidence>
<sequence length="449" mass="48678">MQLNVLQRINACSSKHAPLSMCQAFGSLRVMMRVEGIVPILVGNAGCVYGLDFVSHFYAARKSVLTPVYTAADLTNGRIEDRTRAAVAETIAQFNPRVIALITLCNEETVGLAIDAIAKDYAARAKDDPTFPLVVPMHVPGYGVKSHAEAKDIAASQLLKCLVERDGLPPRQADTASTIGEVFPADPLYLEQLLAKMDIRLVAHIPSRTIGDFRKVLGVGVNVTLHPFYTKTCALLAKYKIPSMGCTPVGVEGTRTWIERIGKAFNVRSDLVATLAETESRAVAEVFARTPVRGRIIVAGYEGSELMVARLLIEAGAEVPYVSTNIGQTPFTKEDEAWLAAHGATVVFRKTFDQDVIAVDEYKPDLVLGTTALAAYAKERGIPSMYFTNIFASRPLFLAQGAQTIAELVSQAIARRSAYQHLTEFFADVDEYAEAAEPLPTEGTAVPSV</sequence>